<feature type="region of interest" description="Disordered" evidence="1">
    <location>
        <begin position="88"/>
        <end position="119"/>
    </location>
</feature>
<feature type="region of interest" description="Disordered" evidence="1">
    <location>
        <begin position="47"/>
        <end position="75"/>
    </location>
</feature>
<feature type="compositionally biased region" description="Basic and acidic residues" evidence="1">
    <location>
        <begin position="11"/>
        <end position="29"/>
    </location>
</feature>
<dbReference type="GeneID" id="68115899"/>
<organism evidence="2 3">
    <name type="scientific">Naegleria fowleri</name>
    <name type="common">Brain eating amoeba</name>
    <dbReference type="NCBI Taxonomy" id="5763"/>
    <lineage>
        <taxon>Eukaryota</taxon>
        <taxon>Discoba</taxon>
        <taxon>Heterolobosea</taxon>
        <taxon>Tetramitia</taxon>
        <taxon>Eutetramitia</taxon>
        <taxon>Vahlkampfiidae</taxon>
        <taxon>Naegleria</taxon>
    </lineage>
</organism>
<evidence type="ECO:0000313" key="3">
    <source>
        <dbReference type="Proteomes" id="UP000444721"/>
    </source>
</evidence>
<dbReference type="EMBL" id="VFQX01000063">
    <property type="protein sequence ID" value="KAF0973017.1"/>
    <property type="molecule type" value="Genomic_DNA"/>
</dbReference>
<dbReference type="VEuPathDB" id="AmoebaDB:NfTy_007930"/>
<gene>
    <name evidence="2" type="ORF">FDP41_008681</name>
</gene>
<name>A0A6A5B546_NAEFO</name>
<dbReference type="AlphaFoldDB" id="A0A6A5B546"/>
<dbReference type="VEuPathDB" id="AmoebaDB:FDP41_008681"/>
<feature type="region of interest" description="Disordered" evidence="1">
    <location>
        <begin position="1"/>
        <end position="32"/>
    </location>
</feature>
<protein>
    <submittedName>
        <fullName evidence="2">Uncharacterized protein</fullName>
    </submittedName>
</protein>
<comment type="caution">
    <text evidence="2">The sequence shown here is derived from an EMBL/GenBank/DDBJ whole genome shotgun (WGS) entry which is preliminary data.</text>
</comment>
<dbReference type="OrthoDB" id="10284062at2759"/>
<feature type="compositionally biased region" description="Polar residues" evidence="1">
    <location>
        <begin position="101"/>
        <end position="119"/>
    </location>
</feature>
<accession>A0A6A5B546</accession>
<reference evidence="2 3" key="1">
    <citation type="journal article" date="2019" name="Sci. Rep.">
        <title>Nanopore sequencing improves the draft genome of the human pathogenic amoeba Naegleria fowleri.</title>
        <authorList>
            <person name="Liechti N."/>
            <person name="Schurch N."/>
            <person name="Bruggmann R."/>
            <person name="Wittwer M."/>
        </authorList>
    </citation>
    <scope>NUCLEOTIDE SEQUENCE [LARGE SCALE GENOMIC DNA]</scope>
    <source>
        <strain evidence="2 3">ATCC 30894</strain>
    </source>
</reference>
<dbReference type="RefSeq" id="XP_044557730.1">
    <property type="nucleotide sequence ID" value="XM_044712561.1"/>
</dbReference>
<evidence type="ECO:0000313" key="2">
    <source>
        <dbReference type="EMBL" id="KAF0973017.1"/>
    </source>
</evidence>
<keyword evidence="3" id="KW-1185">Reference proteome</keyword>
<dbReference type="VEuPathDB" id="AmoebaDB:NF0023010"/>
<dbReference type="Proteomes" id="UP000444721">
    <property type="component" value="Unassembled WGS sequence"/>
</dbReference>
<proteinExistence type="predicted"/>
<evidence type="ECO:0000256" key="1">
    <source>
        <dbReference type="SAM" id="MobiDB-lite"/>
    </source>
</evidence>
<sequence length="119" mass="13513">MSDWTDPLHYSSEEKEEDVRKGRDLDQHPFKVKGMTDASKFVDQLDTTNTAHHGNRADYIYGGGQDNYTSPEGDHDIKERLRTHVYRSVGDVGPVSDKPRLSTSKVDSHQSSYQDDLSK</sequence>